<dbReference type="EMBL" id="KQ965751">
    <property type="protein sequence ID" value="KXS16646.1"/>
    <property type="molecule type" value="Genomic_DNA"/>
</dbReference>
<evidence type="ECO:0000313" key="1">
    <source>
        <dbReference type="EMBL" id="KXS16646.1"/>
    </source>
</evidence>
<dbReference type="Proteomes" id="UP000070544">
    <property type="component" value="Unassembled WGS sequence"/>
</dbReference>
<reference evidence="1 2" key="1">
    <citation type="journal article" date="2015" name="Genome Biol. Evol.">
        <title>Phylogenomic analyses indicate that early fungi evolved digesting cell walls of algal ancestors of land plants.</title>
        <authorList>
            <person name="Chang Y."/>
            <person name="Wang S."/>
            <person name="Sekimoto S."/>
            <person name="Aerts A.L."/>
            <person name="Choi C."/>
            <person name="Clum A."/>
            <person name="LaButti K.M."/>
            <person name="Lindquist E.A."/>
            <person name="Yee Ngan C."/>
            <person name="Ohm R.A."/>
            <person name="Salamov A.A."/>
            <person name="Grigoriev I.V."/>
            <person name="Spatafora J.W."/>
            <person name="Berbee M.L."/>
        </authorList>
    </citation>
    <scope>NUCLEOTIDE SEQUENCE [LARGE SCALE GENOMIC DNA]</scope>
    <source>
        <strain evidence="1 2">JEL478</strain>
    </source>
</reference>
<accession>A0A139AIL3</accession>
<name>A0A139AIL3_GONPJ</name>
<organism evidence="1 2">
    <name type="scientific">Gonapodya prolifera (strain JEL478)</name>
    <name type="common">Monoblepharis prolifera</name>
    <dbReference type="NCBI Taxonomy" id="1344416"/>
    <lineage>
        <taxon>Eukaryota</taxon>
        <taxon>Fungi</taxon>
        <taxon>Fungi incertae sedis</taxon>
        <taxon>Chytridiomycota</taxon>
        <taxon>Chytridiomycota incertae sedis</taxon>
        <taxon>Monoblepharidomycetes</taxon>
        <taxon>Monoblepharidales</taxon>
        <taxon>Gonapodyaceae</taxon>
        <taxon>Gonapodya</taxon>
    </lineage>
</organism>
<sequence length="150" mass="16674">MKGPARLRIQCFRNFKHSRNAEAKLSFRLAKDRPKSSSFVLSSLYQTAVALSISTMRHRRKVSQFGMVGISSSRVSSPFKRAISARIPVANSSINRGQSCSDGSKIILRNARDLFTSSPRNVMSREQTLVRLGGRARQVLSQMSSPVEDS</sequence>
<proteinExistence type="predicted"/>
<dbReference type="AlphaFoldDB" id="A0A139AIL3"/>
<keyword evidence="2" id="KW-1185">Reference proteome</keyword>
<protein>
    <submittedName>
        <fullName evidence="1">Uncharacterized protein</fullName>
    </submittedName>
</protein>
<evidence type="ECO:0000313" key="2">
    <source>
        <dbReference type="Proteomes" id="UP000070544"/>
    </source>
</evidence>
<gene>
    <name evidence="1" type="ORF">M427DRAFT_288799</name>
</gene>